<feature type="region of interest" description="Disordered" evidence="1">
    <location>
        <begin position="318"/>
        <end position="360"/>
    </location>
</feature>
<keyword evidence="2" id="KW-1133">Transmembrane helix</keyword>
<sequence>MSIGKKQTKLLNVVIISLFLFTLIGQFAESYTNVELNTTLQKQIDEKTGKNDLSTEKNYPPKQENTGTYISFGENVDNSTVKQHIDANTMLLNLTIEIKDENYLKNVSIFYNNNPFVIIGEGLISIDNEEMFRNNTFFRYNASFNLLYEELESEGFYNITAQMFNGEDKVITKKLLFTLLLPSISIVEPSDFSQVEKSFNLEWSVTHTEIINHFSIFIDNEYYKNVTETNTVLTLPVNEEEVHLDEKYYYFTLLVKAFTIDDFFNYTTIVVVYISPASESTNNPIEISPWFYVAVTFIGIGIIGSLGYLTFKWIKKRPPSDKTREKVKHLSSSQNKKKEKNENMKKEAKKIVADLRKKDR</sequence>
<keyword evidence="2" id="KW-0472">Membrane</keyword>
<feature type="region of interest" description="Disordered" evidence="1">
    <location>
        <begin position="47"/>
        <end position="67"/>
    </location>
</feature>
<proteinExistence type="predicted"/>
<protein>
    <submittedName>
        <fullName evidence="3">Uncharacterized protein</fullName>
    </submittedName>
</protein>
<feature type="compositionally biased region" description="Basic and acidic residues" evidence="1">
    <location>
        <begin position="339"/>
        <end position="360"/>
    </location>
</feature>
<evidence type="ECO:0000313" key="3">
    <source>
        <dbReference type="EMBL" id="UJG44453.1"/>
    </source>
</evidence>
<dbReference type="Proteomes" id="UP001200513">
    <property type="component" value="Chromosome"/>
</dbReference>
<feature type="transmembrane region" description="Helical" evidence="2">
    <location>
        <begin position="290"/>
        <end position="311"/>
    </location>
</feature>
<name>A0A9Y1BSK0_9ARCH</name>
<keyword evidence="2" id="KW-0812">Transmembrane</keyword>
<accession>A0A9Y1BSK0</accession>
<evidence type="ECO:0000256" key="2">
    <source>
        <dbReference type="SAM" id="Phobius"/>
    </source>
</evidence>
<evidence type="ECO:0000256" key="1">
    <source>
        <dbReference type="SAM" id="MobiDB-lite"/>
    </source>
</evidence>
<organism evidence="3">
    <name type="scientific">Candidatus Heimdallarchaeum endolithica</name>
    <dbReference type="NCBI Taxonomy" id="2876572"/>
    <lineage>
        <taxon>Archaea</taxon>
        <taxon>Promethearchaeati</taxon>
        <taxon>Candidatus Heimdallarchaeota</taxon>
        <taxon>Candidatus Heimdallarchaeia (ex Rinke et al. 2021) (nom. nud.)</taxon>
        <taxon>Candidatus Heimdallarchaeales</taxon>
        <taxon>Candidatus Heimdallarchaeaceae</taxon>
        <taxon>Candidatus Heimdallarchaeum</taxon>
    </lineage>
</organism>
<reference evidence="3" key="1">
    <citation type="journal article" date="2022" name="Nat. Microbiol.">
        <title>Unique mobile elements and scalable gene flow at the prokaryote-eukaryote boundary revealed by circularized Asgard archaea genomes.</title>
        <authorList>
            <person name="Wu F."/>
            <person name="Speth D.R."/>
            <person name="Philosof A."/>
            <person name="Cremiere A."/>
            <person name="Narayanan A."/>
            <person name="Barco R.A."/>
            <person name="Connon S.A."/>
            <person name="Amend J.P."/>
            <person name="Antoshechkin I.A."/>
            <person name="Orphan V.J."/>
        </authorList>
    </citation>
    <scope>NUCLEOTIDE SEQUENCE</scope>
    <source>
        <strain evidence="3">PR6</strain>
    </source>
</reference>
<dbReference type="AlphaFoldDB" id="A0A9Y1BSK0"/>
<dbReference type="EMBL" id="CP084167">
    <property type="protein sequence ID" value="UJG44453.1"/>
    <property type="molecule type" value="Genomic_DNA"/>
</dbReference>
<gene>
    <name evidence="3" type="ORF">K9W46_04545</name>
</gene>